<feature type="domain" description="Acyl-CoA dehydrogenase/oxidase N-terminal" evidence="4">
    <location>
        <begin position="38"/>
        <end position="150"/>
    </location>
</feature>
<keyword evidence="6" id="KW-1185">Reference proteome</keyword>
<dbReference type="PROSITE" id="PS00072">
    <property type="entry name" value="ACYL_COA_DH_1"/>
    <property type="match status" value="1"/>
</dbReference>
<dbReference type="SUPFAM" id="SSF56645">
    <property type="entry name" value="Acyl-CoA dehydrogenase NM domain-like"/>
    <property type="match status" value="1"/>
</dbReference>
<dbReference type="Gene3D" id="1.10.540.10">
    <property type="entry name" value="Acyl-CoA dehydrogenase/oxidase, N-terminal domain"/>
    <property type="match status" value="1"/>
</dbReference>
<sequence length="410" mass="44396">MGWASTDSSTGAAAKTIDDPSTGPMNPLDSLGITPIPAEDEALRPQVRAFLAQAIKDLPPHRRARSWGGHDAAFSRALGQRGWLGITLPRAYGGAGRSPFARYVLVEEFLNFGAPVGAHWIADRQSGPLILKYGTEAQKQFYLPRICRGEAFFCIGMSEPGAGSDLASVKTRVRPNAQGFLLDGQKIWTTNAQRCQYMIALVRSSGAAADRHQGLSQVIVDLALPGVSVRPITDLAGDSHFCEVFFDQVQLSPEALIGQEGQGWEQVTAELAFERSGPERLFSSIVLFDQWLAWVRTPQGRSQSALRLAGQVFTQLAPLRAMSVSIQQQLMRGASPVVPAALVKELGTTLEQYIPAAIADDLFARDDTAEVPLELLRTLNYVTGVAPSFSLRGGTRDILRAMIARGLGLR</sequence>
<dbReference type="Gene3D" id="2.40.110.10">
    <property type="entry name" value="Butyryl-CoA Dehydrogenase, subunit A, domain 2"/>
    <property type="match status" value="1"/>
</dbReference>
<dbReference type="eggNOG" id="COG1960">
    <property type="taxonomic scope" value="Bacteria"/>
</dbReference>
<dbReference type="Pfam" id="PF02771">
    <property type="entry name" value="Acyl-CoA_dh_N"/>
    <property type="match status" value="1"/>
</dbReference>
<dbReference type="InterPro" id="IPR046373">
    <property type="entry name" value="Acyl-CoA_Oxase/DH_mid-dom_sf"/>
</dbReference>
<dbReference type="GO" id="GO:0005886">
    <property type="term" value="C:plasma membrane"/>
    <property type="evidence" value="ECO:0007669"/>
    <property type="project" value="TreeGrafter"/>
</dbReference>
<evidence type="ECO:0000256" key="1">
    <source>
        <dbReference type="ARBA" id="ARBA00023002"/>
    </source>
</evidence>
<dbReference type="InterPro" id="IPR037069">
    <property type="entry name" value="AcylCoA_DH/ox_N_sf"/>
</dbReference>
<dbReference type="AlphaFoldDB" id="A1WQ38"/>
<dbReference type="InterPro" id="IPR013786">
    <property type="entry name" value="AcylCoA_DH/ox_N"/>
</dbReference>
<proteinExistence type="predicted"/>
<dbReference type="InterPro" id="IPR006089">
    <property type="entry name" value="Acyl-CoA_DH_CS"/>
</dbReference>
<dbReference type="KEGG" id="vei:Veis_4040"/>
<dbReference type="HOGENOM" id="CLU_018204_9_1_4"/>
<dbReference type="InterPro" id="IPR006091">
    <property type="entry name" value="Acyl-CoA_Oxase/DH_mid-dom"/>
</dbReference>
<dbReference type="Proteomes" id="UP000000374">
    <property type="component" value="Chromosome"/>
</dbReference>
<gene>
    <name evidence="5" type="ordered locus">Veis_4040</name>
</gene>
<evidence type="ECO:0000256" key="2">
    <source>
        <dbReference type="SAM" id="MobiDB-lite"/>
    </source>
</evidence>
<dbReference type="PANTHER" id="PTHR43292">
    <property type="entry name" value="ACYL-COA DEHYDROGENASE"/>
    <property type="match status" value="1"/>
</dbReference>
<accession>A1WQ38</accession>
<evidence type="ECO:0000313" key="6">
    <source>
        <dbReference type="Proteomes" id="UP000000374"/>
    </source>
</evidence>
<reference evidence="6" key="1">
    <citation type="submission" date="2006-12" db="EMBL/GenBank/DDBJ databases">
        <title>Complete sequence of chromosome 1 of Verminephrobacter eiseniae EF01-2.</title>
        <authorList>
            <person name="Copeland A."/>
            <person name="Lucas S."/>
            <person name="Lapidus A."/>
            <person name="Barry K."/>
            <person name="Detter J.C."/>
            <person name="Glavina del Rio T."/>
            <person name="Dalin E."/>
            <person name="Tice H."/>
            <person name="Pitluck S."/>
            <person name="Chertkov O."/>
            <person name="Brettin T."/>
            <person name="Bruce D."/>
            <person name="Han C."/>
            <person name="Tapia R."/>
            <person name="Gilna P."/>
            <person name="Schmutz J."/>
            <person name="Larimer F."/>
            <person name="Land M."/>
            <person name="Hauser L."/>
            <person name="Kyrpides N."/>
            <person name="Kim E."/>
            <person name="Stahl D."/>
            <person name="Richardson P."/>
        </authorList>
    </citation>
    <scope>NUCLEOTIDE SEQUENCE [LARGE SCALE GENOMIC DNA]</scope>
    <source>
        <strain evidence="6">EF01-2</strain>
    </source>
</reference>
<dbReference type="Pfam" id="PF02770">
    <property type="entry name" value="Acyl-CoA_dh_M"/>
    <property type="match status" value="1"/>
</dbReference>
<feature type="compositionally biased region" description="Polar residues" evidence="2">
    <location>
        <begin position="1"/>
        <end position="11"/>
    </location>
</feature>
<dbReference type="GO" id="GO:0050660">
    <property type="term" value="F:flavin adenine dinucleotide binding"/>
    <property type="evidence" value="ECO:0007669"/>
    <property type="project" value="InterPro"/>
</dbReference>
<dbReference type="GO" id="GO:0003995">
    <property type="term" value="F:acyl-CoA dehydrogenase activity"/>
    <property type="evidence" value="ECO:0007669"/>
    <property type="project" value="InterPro"/>
</dbReference>
<dbReference type="InterPro" id="IPR052161">
    <property type="entry name" value="Mycobact_Acyl-CoA_DH"/>
</dbReference>
<evidence type="ECO:0000259" key="4">
    <source>
        <dbReference type="Pfam" id="PF02771"/>
    </source>
</evidence>
<feature type="region of interest" description="Disordered" evidence="2">
    <location>
        <begin position="1"/>
        <end position="34"/>
    </location>
</feature>
<dbReference type="PANTHER" id="PTHR43292:SF4">
    <property type="entry name" value="ACYL-COA DEHYDROGENASE FADE34"/>
    <property type="match status" value="1"/>
</dbReference>
<dbReference type="EMBL" id="CP000542">
    <property type="protein sequence ID" value="ABM59745.1"/>
    <property type="molecule type" value="Genomic_DNA"/>
</dbReference>
<keyword evidence="1" id="KW-0560">Oxidoreductase</keyword>
<dbReference type="STRING" id="391735.Veis_4040"/>
<feature type="domain" description="Acyl-CoA oxidase/dehydrogenase middle" evidence="3">
    <location>
        <begin position="154"/>
        <end position="249"/>
    </location>
</feature>
<name>A1WQ38_VEREI</name>
<protein>
    <submittedName>
        <fullName evidence="5">Acyl-CoA dehydrogenase domain protein</fullName>
    </submittedName>
</protein>
<dbReference type="InterPro" id="IPR009100">
    <property type="entry name" value="AcylCoA_DH/oxidase_NM_dom_sf"/>
</dbReference>
<evidence type="ECO:0000259" key="3">
    <source>
        <dbReference type="Pfam" id="PF02770"/>
    </source>
</evidence>
<organism evidence="5 6">
    <name type="scientific">Verminephrobacter eiseniae (strain EF01-2)</name>
    <dbReference type="NCBI Taxonomy" id="391735"/>
    <lineage>
        <taxon>Bacteria</taxon>
        <taxon>Pseudomonadati</taxon>
        <taxon>Pseudomonadota</taxon>
        <taxon>Betaproteobacteria</taxon>
        <taxon>Burkholderiales</taxon>
        <taxon>Comamonadaceae</taxon>
        <taxon>Verminephrobacter</taxon>
    </lineage>
</organism>
<evidence type="ECO:0000313" key="5">
    <source>
        <dbReference type="EMBL" id="ABM59745.1"/>
    </source>
</evidence>